<evidence type="ECO:0000256" key="5">
    <source>
        <dbReference type="ARBA" id="ARBA00023242"/>
    </source>
</evidence>
<comment type="subcellular location">
    <subcellularLocation>
        <location evidence="1">Nucleus membrane</location>
        <topology evidence="1">Peripheral membrane protein</topology>
        <orientation evidence="1">Cytoplasmic side</orientation>
    </subcellularLocation>
</comment>
<dbReference type="Gene3D" id="4.10.1000.10">
    <property type="entry name" value="Zinc finger, CCCH-type"/>
    <property type="match status" value="1"/>
</dbReference>
<dbReference type="Pfam" id="PF13634">
    <property type="entry name" value="Nucleoporin_FG"/>
    <property type="match status" value="3"/>
</dbReference>
<name>A0AAV2HP46_LYMST</name>
<keyword evidence="5" id="KW-0539">Nucleus</keyword>
<dbReference type="PANTHER" id="PTHR46527">
    <property type="entry name" value="NUCLEOPORIN-LIKE PROTEIN 2"/>
    <property type="match status" value="1"/>
</dbReference>
<evidence type="ECO:0000256" key="11">
    <source>
        <dbReference type="SAM" id="MobiDB-lite"/>
    </source>
</evidence>
<dbReference type="EMBL" id="CAXITT010000211">
    <property type="protein sequence ID" value="CAL1535820.1"/>
    <property type="molecule type" value="Genomic_DNA"/>
</dbReference>
<dbReference type="AlphaFoldDB" id="A0AAV2HP46"/>
<evidence type="ECO:0000313" key="14">
    <source>
        <dbReference type="Proteomes" id="UP001497497"/>
    </source>
</evidence>
<sequence>MPVCQYFLSGRCRYGENCRFEHPRGGAQRNLFGGGDQNWQDREGPKVTFRDIYSVGGQSQSNPYKWSANSHQGQGSSNQPSSIDVLDDLPKSMEIWEKSKMWPFSCLSLDANIPSIPEFYDMSMEELRLDAYQALKTDSMQSYIKKYQTLQNEFANKRNQLKHLTMDMKRKLMSFLEDARKNIAASAGSTVSFSVQSALTQSTLFGQSRPAQESGLFSQPSSSSGLFGKPGGTGPQPTASSGLFGKPAGTGSIFGGNTLTPDSPFGSAASSFGNQSQTSFGKHGTASSVFGNINVQNSLFGGASSNSGFSKSGTSNSAFGSPGTSLFGKPVEQRSIFGGQMAESSNPFVAVNQTSSLQTPSLFGGDNSTQAGLFGSGPQQQSSNPVGGSFNGPVSMAPGLFGKSAVGPNASSLFGNNTNGQQQTLGMFGSSTNTSFFNSGPNTGQQMGTLFGNQQAENAINQGGHQNSGGLFGKGPSAPPYATGMAANDAFSGCYTLMSDLTDQEKEAFNAQSFQLGKIPLRPPSIELIRNK</sequence>
<evidence type="ECO:0000256" key="6">
    <source>
        <dbReference type="ARBA" id="ARBA00037262"/>
    </source>
</evidence>
<dbReference type="InterPro" id="IPR051767">
    <property type="entry name" value="Nucleoporin_NUP42"/>
</dbReference>
<dbReference type="PROSITE" id="PS50103">
    <property type="entry name" value="ZF_C3H1"/>
    <property type="match status" value="1"/>
</dbReference>
<dbReference type="Pfam" id="PF18044">
    <property type="entry name" value="zf-CCCH_4"/>
    <property type="match status" value="1"/>
</dbReference>
<keyword evidence="14" id="KW-1185">Reference proteome</keyword>
<evidence type="ECO:0000256" key="9">
    <source>
        <dbReference type="PROSITE-ProRule" id="PRU00723"/>
    </source>
</evidence>
<dbReference type="GO" id="GO:0008270">
    <property type="term" value="F:zinc ion binding"/>
    <property type="evidence" value="ECO:0007669"/>
    <property type="project" value="UniProtKB-KW"/>
</dbReference>
<evidence type="ECO:0000256" key="3">
    <source>
        <dbReference type="ARBA" id="ARBA00022771"/>
    </source>
</evidence>
<evidence type="ECO:0000256" key="8">
    <source>
        <dbReference type="ARBA" id="ARBA00042384"/>
    </source>
</evidence>
<dbReference type="InterPro" id="IPR036855">
    <property type="entry name" value="Znf_CCCH_sf"/>
</dbReference>
<feature type="region of interest" description="Disordered" evidence="11">
    <location>
        <begin position="210"/>
        <end position="247"/>
    </location>
</feature>
<evidence type="ECO:0000259" key="12">
    <source>
        <dbReference type="PROSITE" id="PS50103"/>
    </source>
</evidence>
<feature type="zinc finger region" description="C3H1-type" evidence="9">
    <location>
        <begin position="1"/>
        <end position="25"/>
    </location>
</feature>
<evidence type="ECO:0000313" key="13">
    <source>
        <dbReference type="EMBL" id="CAL1535820.1"/>
    </source>
</evidence>
<evidence type="ECO:0000256" key="1">
    <source>
        <dbReference type="ARBA" id="ARBA00004335"/>
    </source>
</evidence>
<feature type="compositionally biased region" description="Low complexity" evidence="11">
    <location>
        <begin position="214"/>
        <end position="227"/>
    </location>
</feature>
<comment type="function">
    <text evidence="6">Required for the export of mRNAs containing poly(A) tails from the nucleus into the cytoplasm.</text>
</comment>
<keyword evidence="10" id="KW-0175">Coiled coil</keyword>
<evidence type="ECO:0000256" key="2">
    <source>
        <dbReference type="ARBA" id="ARBA00022723"/>
    </source>
</evidence>
<dbReference type="SUPFAM" id="SSF90229">
    <property type="entry name" value="CCCH zinc finger"/>
    <property type="match status" value="1"/>
</dbReference>
<dbReference type="Proteomes" id="UP001497497">
    <property type="component" value="Unassembled WGS sequence"/>
</dbReference>
<feature type="compositionally biased region" description="Polar residues" evidence="11">
    <location>
        <begin position="60"/>
        <end position="82"/>
    </location>
</feature>
<gene>
    <name evidence="13" type="ORF">GSLYS_00009780001</name>
</gene>
<dbReference type="GO" id="GO:0031965">
    <property type="term" value="C:nuclear membrane"/>
    <property type="evidence" value="ECO:0007669"/>
    <property type="project" value="UniProtKB-SubCell"/>
</dbReference>
<feature type="coiled-coil region" evidence="10">
    <location>
        <begin position="140"/>
        <end position="167"/>
    </location>
</feature>
<dbReference type="PANTHER" id="PTHR46527:SF1">
    <property type="entry name" value="NUCLEOPORIN NUP42"/>
    <property type="match status" value="1"/>
</dbReference>
<dbReference type="InterPro" id="IPR041367">
    <property type="entry name" value="Znf-CCCH_4"/>
</dbReference>
<dbReference type="GO" id="GO:0005643">
    <property type="term" value="C:nuclear pore"/>
    <property type="evidence" value="ECO:0007669"/>
    <property type="project" value="UniProtKB-ARBA"/>
</dbReference>
<organism evidence="13 14">
    <name type="scientific">Lymnaea stagnalis</name>
    <name type="common">Great pond snail</name>
    <name type="synonym">Helix stagnalis</name>
    <dbReference type="NCBI Taxonomy" id="6523"/>
    <lineage>
        <taxon>Eukaryota</taxon>
        <taxon>Metazoa</taxon>
        <taxon>Spiralia</taxon>
        <taxon>Lophotrochozoa</taxon>
        <taxon>Mollusca</taxon>
        <taxon>Gastropoda</taxon>
        <taxon>Heterobranchia</taxon>
        <taxon>Euthyneura</taxon>
        <taxon>Panpulmonata</taxon>
        <taxon>Hygrophila</taxon>
        <taxon>Lymnaeoidea</taxon>
        <taxon>Lymnaeidae</taxon>
        <taxon>Lymnaea</taxon>
    </lineage>
</organism>
<dbReference type="InterPro" id="IPR000571">
    <property type="entry name" value="Znf_CCCH"/>
</dbReference>
<protein>
    <recommendedName>
        <fullName evidence="7">Nucleoporin NUP42</fullName>
    </recommendedName>
    <alternativeName>
        <fullName evidence="8">Nucleoporin-like protein 2</fullName>
    </alternativeName>
</protein>
<keyword evidence="4 9" id="KW-0862">Zinc</keyword>
<evidence type="ECO:0000256" key="10">
    <source>
        <dbReference type="SAM" id="Coils"/>
    </source>
</evidence>
<accession>A0AAV2HP46</accession>
<feature type="region of interest" description="Disordered" evidence="11">
    <location>
        <begin position="60"/>
        <end position="84"/>
    </location>
</feature>
<dbReference type="InterPro" id="IPR025574">
    <property type="entry name" value="Nucleoporin_FG_rpt"/>
</dbReference>
<proteinExistence type="predicted"/>
<comment type="caution">
    <text evidence="13">The sequence shown here is derived from an EMBL/GenBank/DDBJ whole genome shotgun (WGS) entry which is preliminary data.</text>
</comment>
<evidence type="ECO:0000256" key="4">
    <source>
        <dbReference type="ARBA" id="ARBA00022833"/>
    </source>
</evidence>
<evidence type="ECO:0000256" key="7">
    <source>
        <dbReference type="ARBA" id="ARBA00039886"/>
    </source>
</evidence>
<keyword evidence="2 9" id="KW-0479">Metal-binding</keyword>
<reference evidence="13 14" key="1">
    <citation type="submission" date="2024-04" db="EMBL/GenBank/DDBJ databases">
        <authorList>
            <consortium name="Genoscope - CEA"/>
            <person name="William W."/>
        </authorList>
    </citation>
    <scope>NUCLEOTIDE SEQUENCE [LARGE SCALE GENOMIC DNA]</scope>
</reference>
<dbReference type="SMART" id="SM00356">
    <property type="entry name" value="ZnF_C3H1"/>
    <property type="match status" value="1"/>
</dbReference>
<keyword evidence="3 9" id="KW-0863">Zinc-finger</keyword>
<feature type="domain" description="C3H1-type" evidence="12">
    <location>
        <begin position="1"/>
        <end position="25"/>
    </location>
</feature>